<gene>
    <name evidence="2" type="ORF">KI387_039208</name>
</gene>
<evidence type="ECO:0000313" key="2">
    <source>
        <dbReference type="EMBL" id="KAH9295620.1"/>
    </source>
</evidence>
<sequence>CMEDLMSTTRYVTWSLHNKNRAGLRQFLDSFASSEQTTLNSAVIIGTASQDLTVGSNGNGSKQDNKPRLDTKPGQAVHTTELAGGNQTAETRLVDLLETNLWNRRIAPTSEQIVNALVAQIFQGIRDHFVASAELK</sequence>
<evidence type="ECO:0000256" key="1">
    <source>
        <dbReference type="SAM" id="MobiDB-lite"/>
    </source>
</evidence>
<evidence type="ECO:0000313" key="3">
    <source>
        <dbReference type="Proteomes" id="UP000824469"/>
    </source>
</evidence>
<dbReference type="EMBL" id="JAHRHJ020000011">
    <property type="protein sequence ID" value="KAH9295620.1"/>
    <property type="molecule type" value="Genomic_DNA"/>
</dbReference>
<dbReference type="AlphaFoldDB" id="A0AA38C854"/>
<organism evidence="2 3">
    <name type="scientific">Taxus chinensis</name>
    <name type="common">Chinese yew</name>
    <name type="synonym">Taxus wallichiana var. chinensis</name>
    <dbReference type="NCBI Taxonomy" id="29808"/>
    <lineage>
        <taxon>Eukaryota</taxon>
        <taxon>Viridiplantae</taxon>
        <taxon>Streptophyta</taxon>
        <taxon>Embryophyta</taxon>
        <taxon>Tracheophyta</taxon>
        <taxon>Spermatophyta</taxon>
        <taxon>Pinopsida</taxon>
        <taxon>Pinidae</taxon>
        <taxon>Conifers II</taxon>
        <taxon>Cupressales</taxon>
        <taxon>Taxaceae</taxon>
        <taxon>Taxus</taxon>
    </lineage>
</organism>
<accession>A0AA38C854</accession>
<keyword evidence="3" id="KW-1185">Reference proteome</keyword>
<comment type="caution">
    <text evidence="2">The sequence shown here is derived from an EMBL/GenBank/DDBJ whole genome shotgun (WGS) entry which is preliminary data.</text>
</comment>
<feature type="non-terminal residue" evidence="2">
    <location>
        <position position="1"/>
    </location>
</feature>
<name>A0AA38C854_TAXCH</name>
<proteinExistence type="predicted"/>
<reference evidence="2 3" key="1">
    <citation type="journal article" date="2021" name="Nat. Plants">
        <title>The Taxus genome provides insights into paclitaxel biosynthesis.</title>
        <authorList>
            <person name="Xiong X."/>
            <person name="Gou J."/>
            <person name="Liao Q."/>
            <person name="Li Y."/>
            <person name="Zhou Q."/>
            <person name="Bi G."/>
            <person name="Li C."/>
            <person name="Du R."/>
            <person name="Wang X."/>
            <person name="Sun T."/>
            <person name="Guo L."/>
            <person name="Liang H."/>
            <person name="Lu P."/>
            <person name="Wu Y."/>
            <person name="Zhang Z."/>
            <person name="Ro D.K."/>
            <person name="Shang Y."/>
            <person name="Huang S."/>
            <person name="Yan J."/>
        </authorList>
    </citation>
    <scope>NUCLEOTIDE SEQUENCE [LARGE SCALE GENOMIC DNA]</scope>
    <source>
        <strain evidence="2">Ta-2019</strain>
    </source>
</reference>
<feature type="region of interest" description="Disordered" evidence="1">
    <location>
        <begin position="54"/>
        <end position="73"/>
    </location>
</feature>
<feature type="non-terminal residue" evidence="2">
    <location>
        <position position="136"/>
    </location>
</feature>
<dbReference type="Proteomes" id="UP000824469">
    <property type="component" value="Unassembled WGS sequence"/>
</dbReference>
<protein>
    <submittedName>
        <fullName evidence="2">Uncharacterized protein</fullName>
    </submittedName>
</protein>